<dbReference type="InterPro" id="IPR052953">
    <property type="entry name" value="Ser-rich/MCO-related"/>
</dbReference>
<feature type="compositionally biased region" description="Low complexity" evidence="1">
    <location>
        <begin position="152"/>
        <end position="163"/>
    </location>
</feature>
<comment type="caution">
    <text evidence="3">The sequence shown here is derived from an EMBL/GenBank/DDBJ whole genome shotgun (WGS) entry which is preliminary data.</text>
</comment>
<dbReference type="CDD" id="cd00920">
    <property type="entry name" value="Cupredoxin"/>
    <property type="match status" value="1"/>
</dbReference>
<evidence type="ECO:0000256" key="1">
    <source>
        <dbReference type="SAM" id="MobiDB-lite"/>
    </source>
</evidence>
<keyword evidence="4" id="KW-1185">Reference proteome</keyword>
<dbReference type="PANTHER" id="PTHR34883">
    <property type="entry name" value="SERINE-RICH PROTEIN, PUTATIVE-RELATED-RELATED"/>
    <property type="match status" value="1"/>
</dbReference>
<evidence type="ECO:0008006" key="5">
    <source>
        <dbReference type="Google" id="ProtNLM"/>
    </source>
</evidence>
<dbReference type="SUPFAM" id="SSF49503">
    <property type="entry name" value="Cupredoxins"/>
    <property type="match status" value="1"/>
</dbReference>
<feature type="compositionally biased region" description="Low complexity" evidence="1">
    <location>
        <begin position="173"/>
        <end position="192"/>
    </location>
</feature>
<dbReference type="EMBL" id="JARVKF010000363">
    <property type="protein sequence ID" value="KAK9418592.1"/>
    <property type="molecule type" value="Genomic_DNA"/>
</dbReference>
<evidence type="ECO:0000313" key="3">
    <source>
        <dbReference type="EMBL" id="KAK9418592.1"/>
    </source>
</evidence>
<evidence type="ECO:0000256" key="2">
    <source>
        <dbReference type="SAM" id="SignalP"/>
    </source>
</evidence>
<protein>
    <recommendedName>
        <fullName evidence="5">Extracellular serine-rich protein</fullName>
    </recommendedName>
</protein>
<reference evidence="3 4" key="1">
    <citation type="journal article" date="2024" name="J. Plant Pathol.">
        <title>Sequence and assembly of the genome of Seiridium unicorne, isolate CBS 538.82, causal agent of cypress canker disease.</title>
        <authorList>
            <person name="Scali E."/>
            <person name="Rocca G.D."/>
            <person name="Danti R."/>
            <person name="Garbelotto M."/>
            <person name="Barberini S."/>
            <person name="Baroncelli R."/>
            <person name="Emiliani G."/>
        </authorList>
    </citation>
    <scope>NUCLEOTIDE SEQUENCE [LARGE SCALE GENOMIC DNA]</scope>
    <source>
        <strain evidence="3 4">BM-138-508</strain>
    </source>
</reference>
<dbReference type="Proteomes" id="UP001408356">
    <property type="component" value="Unassembled WGS sequence"/>
</dbReference>
<dbReference type="InterPro" id="IPR008972">
    <property type="entry name" value="Cupredoxin"/>
</dbReference>
<organism evidence="3 4">
    <name type="scientific">Seiridium unicorne</name>
    <dbReference type="NCBI Taxonomy" id="138068"/>
    <lineage>
        <taxon>Eukaryota</taxon>
        <taxon>Fungi</taxon>
        <taxon>Dikarya</taxon>
        <taxon>Ascomycota</taxon>
        <taxon>Pezizomycotina</taxon>
        <taxon>Sordariomycetes</taxon>
        <taxon>Xylariomycetidae</taxon>
        <taxon>Amphisphaeriales</taxon>
        <taxon>Sporocadaceae</taxon>
        <taxon>Seiridium</taxon>
    </lineage>
</organism>
<name>A0ABR2UVE3_9PEZI</name>
<gene>
    <name evidence="3" type="ORF">SUNI508_07849</name>
</gene>
<feature type="chain" id="PRO_5047286726" description="Extracellular serine-rich protein" evidence="2">
    <location>
        <begin position="18"/>
        <end position="228"/>
    </location>
</feature>
<accession>A0ABR2UVE3</accession>
<proteinExistence type="predicted"/>
<feature type="signal peptide" evidence="2">
    <location>
        <begin position="1"/>
        <end position="17"/>
    </location>
</feature>
<dbReference type="Gene3D" id="2.60.40.420">
    <property type="entry name" value="Cupredoxins - blue copper proteins"/>
    <property type="match status" value="1"/>
</dbReference>
<sequence length="228" mass="22375">MQFTTLALAALLGLASAQTVHVVSVATTNNSLIFTPDNIQVPAGDMVQFQFRAGNHSVVQSTFDAPCSPISEHTNQTGAFSGFQPVAASSSTGMVPTWTVMVANTNPLWFYCATGKHCQAGMVMVINENTAANATRSLAEFKKLAAAATANVAPGSGTSTNGGSSSGSGSGSGSAANTGSGTGAATTGSTTNSGAAASSSVSTAGVASVAVSTTLSLLLGAAAALFVL</sequence>
<feature type="region of interest" description="Disordered" evidence="1">
    <location>
        <begin position="152"/>
        <end position="192"/>
    </location>
</feature>
<dbReference type="PANTHER" id="PTHR34883:SF17">
    <property type="entry name" value="CUPREDOXIN"/>
    <property type="match status" value="1"/>
</dbReference>
<keyword evidence="2" id="KW-0732">Signal</keyword>
<evidence type="ECO:0000313" key="4">
    <source>
        <dbReference type="Proteomes" id="UP001408356"/>
    </source>
</evidence>